<evidence type="ECO:0000256" key="5">
    <source>
        <dbReference type="ARBA" id="ARBA00022729"/>
    </source>
</evidence>
<keyword evidence="9" id="KW-1133">Transmembrane helix</keyword>
<dbReference type="InterPro" id="IPR003368">
    <property type="entry name" value="POMP_repeat"/>
</dbReference>
<keyword evidence="6 9" id="KW-0472">Membrane</keyword>
<proteinExistence type="predicted"/>
<evidence type="ECO:0000256" key="4">
    <source>
        <dbReference type="ARBA" id="ARBA00022525"/>
    </source>
</evidence>
<keyword evidence="11" id="KW-1185">Reference proteome</keyword>
<dbReference type="Pfam" id="PF02415">
    <property type="entry name" value="Chlam_PMP"/>
    <property type="match status" value="1"/>
</dbReference>
<protein>
    <recommendedName>
        <fullName evidence="12">Right handed beta helix domain-containing protein</fullName>
    </recommendedName>
</protein>
<dbReference type="Proteomes" id="UP001470230">
    <property type="component" value="Unassembled WGS sequence"/>
</dbReference>
<evidence type="ECO:0000256" key="8">
    <source>
        <dbReference type="SAM" id="MobiDB-lite"/>
    </source>
</evidence>
<feature type="compositionally biased region" description="Acidic residues" evidence="8">
    <location>
        <begin position="542"/>
        <end position="556"/>
    </location>
</feature>
<feature type="region of interest" description="Disordered" evidence="8">
    <location>
        <begin position="531"/>
        <end position="557"/>
    </location>
</feature>
<evidence type="ECO:0000256" key="2">
    <source>
        <dbReference type="ARBA" id="ARBA00004442"/>
    </source>
</evidence>
<keyword evidence="9" id="KW-0812">Transmembrane</keyword>
<evidence type="ECO:0008006" key="12">
    <source>
        <dbReference type="Google" id="ProtNLM"/>
    </source>
</evidence>
<evidence type="ECO:0000256" key="1">
    <source>
        <dbReference type="ARBA" id="ARBA00004196"/>
    </source>
</evidence>
<evidence type="ECO:0000256" key="6">
    <source>
        <dbReference type="ARBA" id="ARBA00023136"/>
    </source>
</evidence>
<evidence type="ECO:0000313" key="11">
    <source>
        <dbReference type="Proteomes" id="UP001470230"/>
    </source>
</evidence>
<accession>A0ABR2HG95</accession>
<reference evidence="10 11" key="1">
    <citation type="submission" date="2024-04" db="EMBL/GenBank/DDBJ databases">
        <title>Tritrichomonas musculus Genome.</title>
        <authorList>
            <person name="Alves-Ferreira E."/>
            <person name="Grigg M."/>
            <person name="Lorenzi H."/>
            <person name="Galac M."/>
        </authorList>
    </citation>
    <scope>NUCLEOTIDE SEQUENCE [LARGE SCALE GENOMIC DNA]</scope>
    <source>
        <strain evidence="10 11">EAF2021</strain>
    </source>
</reference>
<keyword evidence="4" id="KW-0964">Secreted</keyword>
<sequence>MFTIYLLLQVSFCQNKQVLNANNKGNGYHRHDRIDDDTNKINLRKTIFSNFKNTNFDGGAIYINKNQLNCTITDVKFDNCIGKLGGAIYLKSTNQRNSRSCSIYNALFTNCQAINGGALYLRIGEIERHSIIIEGCTFKYNAATRNGGAICAFSREKLAIQRCRFEDNEAAVKGSSMWCRVGNENRTSHDKLILYRNSYSFTASSNNLVNVYIESNILNHSQNSKANVYLGLCSFVSTNKSVNNYRNLEVVEKGRFESFNLTDCNCVQGSKQTIDLNISTRINLSNLIIFNCESIDQCQPDSVIESPLTENCVEYPNRQDYIGGSGIELGKACFSNFRSPIQQDGGAIHVINAQLDLEKCRFINCSTDGNGGAIFATIAIYDCEIEIEDCLFDSCTAFENGGAVYVCMSEDYCEMEVDNTNFTFCTSHQNGGAFYVTFEGNNCNLEFEDSLFTSCLSYGKGGALYFFNYMSSRSEFETCNFTNNTASDAGAFYYSPFSYSKMCECEFINNSCTSPNCSSSVHLVINPNKEASKNGMSKKEEEGEEDEDDNVDEDIPDGLTNDNVVLLGNVFCSDPINDSTQLIIDLKENADLLLGKNSFSFNEEDEEAEKINSNYIRVYQDDNANVSFNNDGFICIAGNSTTDAGIDNIQTNCTIQHVVLEPGDDNKRGSKSRDKRKIGIISGTVVGVVSLAAIVALLALVIIPFVRKASLKKYSTNLDNGGDSIVSNINQETNEDVQVQL</sequence>
<gene>
    <name evidence="10" type="ORF">M9Y10_020462</name>
</gene>
<evidence type="ECO:0000256" key="3">
    <source>
        <dbReference type="ARBA" id="ARBA00004613"/>
    </source>
</evidence>
<evidence type="ECO:0000313" key="10">
    <source>
        <dbReference type="EMBL" id="KAK8846440.1"/>
    </source>
</evidence>
<comment type="subcellular location">
    <subcellularLocation>
        <location evidence="1">Cell envelope</location>
    </subcellularLocation>
    <subcellularLocation>
        <location evidence="2">Cell outer membrane</location>
    </subcellularLocation>
    <subcellularLocation>
        <location evidence="3">Secreted</location>
    </subcellularLocation>
</comment>
<name>A0ABR2HG95_9EUKA</name>
<dbReference type="SUPFAM" id="SSF51126">
    <property type="entry name" value="Pectin lyase-like"/>
    <property type="match status" value="2"/>
</dbReference>
<evidence type="ECO:0000256" key="9">
    <source>
        <dbReference type="SAM" id="Phobius"/>
    </source>
</evidence>
<evidence type="ECO:0000256" key="7">
    <source>
        <dbReference type="ARBA" id="ARBA00023237"/>
    </source>
</evidence>
<dbReference type="InterPro" id="IPR011050">
    <property type="entry name" value="Pectin_lyase_fold/virulence"/>
</dbReference>
<keyword evidence="5" id="KW-0732">Signal</keyword>
<feature type="transmembrane region" description="Helical" evidence="9">
    <location>
        <begin position="680"/>
        <end position="706"/>
    </location>
</feature>
<comment type="caution">
    <text evidence="10">The sequence shown here is derived from an EMBL/GenBank/DDBJ whole genome shotgun (WGS) entry which is preliminary data.</text>
</comment>
<organism evidence="10 11">
    <name type="scientific">Tritrichomonas musculus</name>
    <dbReference type="NCBI Taxonomy" id="1915356"/>
    <lineage>
        <taxon>Eukaryota</taxon>
        <taxon>Metamonada</taxon>
        <taxon>Parabasalia</taxon>
        <taxon>Tritrichomonadida</taxon>
        <taxon>Tritrichomonadidae</taxon>
        <taxon>Tritrichomonas</taxon>
    </lineage>
</organism>
<dbReference type="PANTHER" id="PTHR11319">
    <property type="entry name" value="G PROTEIN-COUPLED RECEPTOR-RELATED"/>
    <property type="match status" value="1"/>
</dbReference>
<dbReference type="PANTHER" id="PTHR11319:SF35">
    <property type="entry name" value="OUTER MEMBRANE PROTEIN PMPC-RELATED"/>
    <property type="match status" value="1"/>
</dbReference>
<dbReference type="EMBL" id="JAPFFF010000029">
    <property type="protein sequence ID" value="KAK8846440.1"/>
    <property type="molecule type" value="Genomic_DNA"/>
</dbReference>
<keyword evidence="7" id="KW-0998">Cell outer membrane</keyword>